<dbReference type="Pfam" id="PF03328">
    <property type="entry name" value="HpcH_HpaI"/>
    <property type="match status" value="1"/>
</dbReference>
<sequence>MSLPSLPDRLKAGIPALAAWCGLPEPAIPGVLAREAFDAVVVDMQHGAIDFAATVRAIPLIAAAGKPAMVRIPVGDFATASRILDAGASGVIAPMINTVEDAYRFAAVMKFPPVGERSWGPHGALSLTGLQPAEYFKIGNGLSVALAMIETQEALAIVDDILAVPGIDGIFIGPSDLSIGLSRGKELDPASTAVDAAIDHALARARSAGKFAGIYAATGDRASELARKGFHLVSIASDTGLLRAGAQMALKAARN</sequence>
<evidence type="ECO:0000256" key="1">
    <source>
        <dbReference type="ARBA" id="ARBA00005568"/>
    </source>
</evidence>
<proteinExistence type="inferred from homology"/>
<evidence type="ECO:0000259" key="4">
    <source>
        <dbReference type="Pfam" id="PF03328"/>
    </source>
</evidence>
<evidence type="ECO:0000313" key="6">
    <source>
        <dbReference type="Proteomes" id="UP000704176"/>
    </source>
</evidence>
<dbReference type="PANTHER" id="PTHR30502">
    <property type="entry name" value="2-KETO-3-DEOXY-L-RHAMNONATE ALDOLASE"/>
    <property type="match status" value="1"/>
</dbReference>
<protein>
    <submittedName>
        <fullName evidence="5">Hydroxyacid aldolase</fullName>
    </submittedName>
</protein>
<evidence type="ECO:0000313" key="5">
    <source>
        <dbReference type="EMBL" id="MBZ6079377.1"/>
    </source>
</evidence>
<keyword evidence="2" id="KW-0479">Metal-binding</keyword>
<evidence type="ECO:0000256" key="2">
    <source>
        <dbReference type="ARBA" id="ARBA00022723"/>
    </source>
</evidence>
<accession>A0ABS7VWU8</accession>
<reference evidence="5 6" key="1">
    <citation type="submission" date="2021-09" db="EMBL/GenBank/DDBJ databases">
        <title>The complete genome sequence of a new microorganism.</title>
        <authorList>
            <person name="Zi Z."/>
        </authorList>
    </citation>
    <scope>NUCLEOTIDE SEQUENCE [LARGE SCALE GENOMIC DNA]</scope>
    <source>
        <strain evidence="5 6">WGZ8</strain>
    </source>
</reference>
<dbReference type="InterPro" id="IPR005000">
    <property type="entry name" value="Aldolase/citrate-lyase_domain"/>
</dbReference>
<dbReference type="InterPro" id="IPR050251">
    <property type="entry name" value="HpcH-HpaI_aldolase"/>
</dbReference>
<gene>
    <name evidence="5" type="ORF">K9B37_24280</name>
</gene>
<comment type="caution">
    <text evidence="5">The sequence shown here is derived from an EMBL/GenBank/DDBJ whole genome shotgun (WGS) entry which is preliminary data.</text>
</comment>
<feature type="domain" description="HpcH/HpaI aldolase/citrate lyase" evidence="4">
    <location>
        <begin position="20"/>
        <end position="243"/>
    </location>
</feature>
<dbReference type="InterPro" id="IPR040442">
    <property type="entry name" value="Pyrv_kinase-like_dom_sf"/>
</dbReference>
<dbReference type="SUPFAM" id="SSF51621">
    <property type="entry name" value="Phosphoenolpyruvate/pyruvate domain"/>
    <property type="match status" value="1"/>
</dbReference>
<dbReference type="EMBL" id="JAIRBM010000034">
    <property type="protein sequence ID" value="MBZ6079377.1"/>
    <property type="molecule type" value="Genomic_DNA"/>
</dbReference>
<dbReference type="InterPro" id="IPR015813">
    <property type="entry name" value="Pyrv/PenolPyrv_kinase-like_dom"/>
</dbReference>
<dbReference type="Proteomes" id="UP000704176">
    <property type="component" value="Unassembled WGS sequence"/>
</dbReference>
<keyword evidence="3" id="KW-0456">Lyase</keyword>
<name>A0ABS7VWU8_9HYPH</name>
<dbReference type="RefSeq" id="WP_224316393.1">
    <property type="nucleotide sequence ID" value="NZ_JAIRBM010000034.1"/>
</dbReference>
<keyword evidence="6" id="KW-1185">Reference proteome</keyword>
<evidence type="ECO:0000256" key="3">
    <source>
        <dbReference type="ARBA" id="ARBA00023239"/>
    </source>
</evidence>
<dbReference type="PANTHER" id="PTHR30502:SF0">
    <property type="entry name" value="PHOSPHOENOLPYRUVATE CARBOXYLASE FAMILY PROTEIN"/>
    <property type="match status" value="1"/>
</dbReference>
<comment type="similarity">
    <text evidence="1">Belongs to the HpcH/HpaI aldolase family.</text>
</comment>
<organism evidence="5 6">
    <name type="scientific">Microvirga puerhi</name>
    <dbReference type="NCBI Taxonomy" id="2876078"/>
    <lineage>
        <taxon>Bacteria</taxon>
        <taxon>Pseudomonadati</taxon>
        <taxon>Pseudomonadota</taxon>
        <taxon>Alphaproteobacteria</taxon>
        <taxon>Hyphomicrobiales</taxon>
        <taxon>Methylobacteriaceae</taxon>
        <taxon>Microvirga</taxon>
    </lineage>
</organism>
<dbReference type="Gene3D" id="3.20.20.60">
    <property type="entry name" value="Phosphoenolpyruvate-binding domains"/>
    <property type="match status" value="1"/>
</dbReference>